<evidence type="ECO:0000259" key="6">
    <source>
        <dbReference type="Pfam" id="PF04082"/>
    </source>
</evidence>
<dbReference type="InterPro" id="IPR050815">
    <property type="entry name" value="TF_fung"/>
</dbReference>
<evidence type="ECO:0000256" key="3">
    <source>
        <dbReference type="ARBA" id="ARBA00023015"/>
    </source>
</evidence>
<comment type="subcellular location">
    <subcellularLocation>
        <location evidence="1">Nucleus</location>
    </subcellularLocation>
</comment>
<dbReference type="GO" id="GO:0008270">
    <property type="term" value="F:zinc ion binding"/>
    <property type="evidence" value="ECO:0007669"/>
    <property type="project" value="InterPro"/>
</dbReference>
<keyword evidence="4" id="KW-0804">Transcription</keyword>
<evidence type="ECO:0000256" key="4">
    <source>
        <dbReference type="ARBA" id="ARBA00023163"/>
    </source>
</evidence>
<feature type="domain" description="Xylanolytic transcriptional activator regulatory" evidence="6">
    <location>
        <begin position="101"/>
        <end position="290"/>
    </location>
</feature>
<evidence type="ECO:0000313" key="7">
    <source>
        <dbReference type="EMBL" id="KAJ7700837.1"/>
    </source>
</evidence>
<keyword evidence="2" id="KW-0479">Metal-binding</keyword>
<dbReference type="AlphaFoldDB" id="A0AAD7DXY3"/>
<dbReference type="GO" id="GO:0000981">
    <property type="term" value="F:DNA-binding transcription factor activity, RNA polymerase II-specific"/>
    <property type="evidence" value="ECO:0007669"/>
    <property type="project" value="InterPro"/>
</dbReference>
<name>A0AAD7DXY3_MYCRO</name>
<dbReference type="PANTHER" id="PTHR47338:SF29">
    <property type="entry name" value="ZN(2)-C6 FUNGAL-TYPE DOMAIN-CONTAINING PROTEIN"/>
    <property type="match status" value="1"/>
</dbReference>
<keyword evidence="5" id="KW-0539">Nucleus</keyword>
<comment type="caution">
    <text evidence="7">The sequence shown here is derived from an EMBL/GenBank/DDBJ whole genome shotgun (WGS) entry which is preliminary data.</text>
</comment>
<protein>
    <recommendedName>
        <fullName evidence="6">Xylanolytic transcriptional activator regulatory domain-containing protein</fullName>
    </recommendedName>
</protein>
<evidence type="ECO:0000256" key="2">
    <source>
        <dbReference type="ARBA" id="ARBA00022723"/>
    </source>
</evidence>
<dbReference type="CDD" id="cd12148">
    <property type="entry name" value="fungal_TF_MHR"/>
    <property type="match status" value="1"/>
</dbReference>
<sequence length="479" mass="52814">RCDSVRPICGPCSRAHRFEDCEYLEGGGTSKVQLLEENIHRIQSRIMDLEISGGPPTGSGANRDPYASPGVNYSSLNLSHSLTQPQFRLDTFAPYAHEVGFFLNQKRFRNTSLHNGNEAPAGLLSAICLWAACVSSAEPLASQENYFLSQALPMATTFLASSHRLKILYGIQTEVLLCQYFLHKRRLLEAQYHLSLAVSHVVLGNLGSIRSAQGSGVLPQDSIEEGELIAAFWTVFSMDRIWSSALNFLSNFASPSDIDTPWPLETEEYERNHLPQQPQSDNTVQRFIEDVPGTDHDGLSCLAILAKSAILHERATNVAQQWRSDMSPPETTAFFQSFTKLNNRIKKFRDSLPGPNALASCTIAMKPRMILAHSVAHAATIQLNRPFVAANPQCRELCMKACQSIVRIIRAAGLRHMKYIDPIVGSIWSATGQVLLEEIRRLHTVPTAAAVVADLMGAYDAIVASAALFSRKCPFMGTS</sequence>
<organism evidence="7 8">
    <name type="scientific">Mycena rosella</name>
    <name type="common">Pink bonnet</name>
    <name type="synonym">Agaricus rosellus</name>
    <dbReference type="NCBI Taxonomy" id="1033263"/>
    <lineage>
        <taxon>Eukaryota</taxon>
        <taxon>Fungi</taxon>
        <taxon>Dikarya</taxon>
        <taxon>Basidiomycota</taxon>
        <taxon>Agaricomycotina</taxon>
        <taxon>Agaricomycetes</taxon>
        <taxon>Agaricomycetidae</taxon>
        <taxon>Agaricales</taxon>
        <taxon>Marasmiineae</taxon>
        <taxon>Mycenaceae</taxon>
        <taxon>Mycena</taxon>
    </lineage>
</organism>
<gene>
    <name evidence="7" type="ORF">B0H17DRAFT_1247551</name>
</gene>
<dbReference type="Proteomes" id="UP001221757">
    <property type="component" value="Unassembled WGS sequence"/>
</dbReference>
<dbReference type="GO" id="GO:0003677">
    <property type="term" value="F:DNA binding"/>
    <property type="evidence" value="ECO:0007669"/>
    <property type="project" value="InterPro"/>
</dbReference>
<accession>A0AAD7DXY3</accession>
<dbReference type="Pfam" id="PF04082">
    <property type="entry name" value="Fungal_trans"/>
    <property type="match status" value="1"/>
</dbReference>
<dbReference type="GO" id="GO:0006351">
    <property type="term" value="P:DNA-templated transcription"/>
    <property type="evidence" value="ECO:0007669"/>
    <property type="project" value="InterPro"/>
</dbReference>
<reference evidence="7" key="1">
    <citation type="submission" date="2023-03" db="EMBL/GenBank/DDBJ databases">
        <title>Massive genome expansion in bonnet fungi (Mycena s.s.) driven by repeated elements and novel gene families across ecological guilds.</title>
        <authorList>
            <consortium name="Lawrence Berkeley National Laboratory"/>
            <person name="Harder C.B."/>
            <person name="Miyauchi S."/>
            <person name="Viragh M."/>
            <person name="Kuo A."/>
            <person name="Thoen E."/>
            <person name="Andreopoulos B."/>
            <person name="Lu D."/>
            <person name="Skrede I."/>
            <person name="Drula E."/>
            <person name="Henrissat B."/>
            <person name="Morin E."/>
            <person name="Kohler A."/>
            <person name="Barry K."/>
            <person name="LaButti K."/>
            <person name="Morin E."/>
            <person name="Salamov A."/>
            <person name="Lipzen A."/>
            <person name="Mereny Z."/>
            <person name="Hegedus B."/>
            <person name="Baldrian P."/>
            <person name="Stursova M."/>
            <person name="Weitz H."/>
            <person name="Taylor A."/>
            <person name="Grigoriev I.V."/>
            <person name="Nagy L.G."/>
            <person name="Martin F."/>
            <person name="Kauserud H."/>
        </authorList>
    </citation>
    <scope>NUCLEOTIDE SEQUENCE</scope>
    <source>
        <strain evidence="7">CBHHK067</strain>
    </source>
</reference>
<dbReference type="GO" id="GO:0005634">
    <property type="term" value="C:nucleus"/>
    <property type="evidence" value="ECO:0007669"/>
    <property type="project" value="UniProtKB-SubCell"/>
</dbReference>
<keyword evidence="3" id="KW-0805">Transcription regulation</keyword>
<evidence type="ECO:0000256" key="1">
    <source>
        <dbReference type="ARBA" id="ARBA00004123"/>
    </source>
</evidence>
<evidence type="ECO:0000256" key="5">
    <source>
        <dbReference type="ARBA" id="ARBA00023242"/>
    </source>
</evidence>
<dbReference type="InterPro" id="IPR007219">
    <property type="entry name" value="XnlR_reg_dom"/>
</dbReference>
<proteinExistence type="predicted"/>
<dbReference type="PANTHER" id="PTHR47338">
    <property type="entry name" value="ZN(II)2CYS6 TRANSCRIPTION FACTOR (EUROFUNG)-RELATED"/>
    <property type="match status" value="1"/>
</dbReference>
<feature type="non-terminal residue" evidence="7">
    <location>
        <position position="1"/>
    </location>
</feature>
<keyword evidence="8" id="KW-1185">Reference proteome</keyword>
<dbReference type="EMBL" id="JARKIE010000019">
    <property type="protein sequence ID" value="KAJ7700837.1"/>
    <property type="molecule type" value="Genomic_DNA"/>
</dbReference>
<evidence type="ECO:0000313" key="8">
    <source>
        <dbReference type="Proteomes" id="UP001221757"/>
    </source>
</evidence>